<dbReference type="EMBL" id="BAAAQX010000001">
    <property type="protein sequence ID" value="GAA2204029.1"/>
    <property type="molecule type" value="Genomic_DNA"/>
</dbReference>
<reference evidence="1 2" key="1">
    <citation type="journal article" date="2019" name="Int. J. Syst. Evol. Microbiol.">
        <title>The Global Catalogue of Microorganisms (GCM) 10K type strain sequencing project: providing services to taxonomists for standard genome sequencing and annotation.</title>
        <authorList>
            <consortium name="The Broad Institute Genomics Platform"/>
            <consortium name="The Broad Institute Genome Sequencing Center for Infectious Disease"/>
            <person name="Wu L."/>
            <person name="Ma J."/>
        </authorList>
    </citation>
    <scope>NUCLEOTIDE SEQUENCE [LARGE SCALE GENOMIC DNA]</scope>
    <source>
        <strain evidence="1 2">JCM 16114</strain>
    </source>
</reference>
<dbReference type="RefSeq" id="WP_344470147.1">
    <property type="nucleotide sequence ID" value="NZ_BAAAQX010000001.1"/>
</dbReference>
<evidence type="ECO:0000313" key="2">
    <source>
        <dbReference type="Proteomes" id="UP001499843"/>
    </source>
</evidence>
<comment type="caution">
    <text evidence="1">The sequence shown here is derived from an EMBL/GenBank/DDBJ whole genome shotgun (WGS) entry which is preliminary data.</text>
</comment>
<organism evidence="1 2">
    <name type="scientific">Nonomuraea monospora</name>
    <dbReference type="NCBI Taxonomy" id="568818"/>
    <lineage>
        <taxon>Bacteria</taxon>
        <taxon>Bacillati</taxon>
        <taxon>Actinomycetota</taxon>
        <taxon>Actinomycetes</taxon>
        <taxon>Streptosporangiales</taxon>
        <taxon>Streptosporangiaceae</taxon>
        <taxon>Nonomuraea</taxon>
    </lineage>
</organism>
<name>A0ABN3C416_9ACTN</name>
<sequence length="43" mass="4599">MDATVQEVVAGWRATARIKAEPADYAKARKATSGDFGRAHVPV</sequence>
<gene>
    <name evidence="1" type="ORF">GCM10009850_001420</name>
</gene>
<evidence type="ECO:0000313" key="1">
    <source>
        <dbReference type="EMBL" id="GAA2204029.1"/>
    </source>
</evidence>
<accession>A0ABN3C416</accession>
<protein>
    <submittedName>
        <fullName evidence="1">Uncharacterized protein</fullName>
    </submittedName>
</protein>
<dbReference type="Proteomes" id="UP001499843">
    <property type="component" value="Unassembled WGS sequence"/>
</dbReference>
<proteinExistence type="predicted"/>
<keyword evidence="2" id="KW-1185">Reference proteome</keyword>